<dbReference type="SMART" id="SM00073">
    <property type="entry name" value="HPT"/>
    <property type="match status" value="1"/>
</dbReference>
<dbReference type="GO" id="GO:0004673">
    <property type="term" value="F:protein histidine kinase activity"/>
    <property type="evidence" value="ECO:0007669"/>
    <property type="project" value="UniProtKB-EC"/>
</dbReference>
<organism evidence="16 17">
    <name type="scientific">Benzoatithermus flavus</name>
    <dbReference type="NCBI Taxonomy" id="3108223"/>
    <lineage>
        <taxon>Bacteria</taxon>
        <taxon>Pseudomonadati</taxon>
        <taxon>Pseudomonadota</taxon>
        <taxon>Alphaproteobacteria</taxon>
        <taxon>Geminicoccales</taxon>
        <taxon>Geminicoccaceae</taxon>
        <taxon>Benzoatithermus</taxon>
    </lineage>
</organism>
<dbReference type="InterPro" id="IPR036097">
    <property type="entry name" value="HisK_dim/P_sf"/>
</dbReference>
<feature type="domain" description="CheW-like" evidence="14">
    <location>
        <begin position="528"/>
        <end position="660"/>
    </location>
</feature>
<dbReference type="SMART" id="SM00260">
    <property type="entry name" value="CheW"/>
    <property type="match status" value="1"/>
</dbReference>
<dbReference type="SMART" id="SM01231">
    <property type="entry name" value="H-kinase_dim"/>
    <property type="match status" value="1"/>
</dbReference>
<evidence type="ECO:0000256" key="6">
    <source>
        <dbReference type="ARBA" id="ARBA00022679"/>
    </source>
</evidence>
<dbReference type="InterPro" id="IPR004358">
    <property type="entry name" value="Sig_transdc_His_kin-like_C"/>
</dbReference>
<evidence type="ECO:0000256" key="9">
    <source>
        <dbReference type="ARBA" id="ARBA00022840"/>
    </source>
</evidence>
<evidence type="ECO:0000256" key="4">
    <source>
        <dbReference type="ARBA" id="ARBA00022500"/>
    </source>
</evidence>
<dbReference type="Gene3D" id="1.20.120.160">
    <property type="entry name" value="HPT domain"/>
    <property type="match status" value="1"/>
</dbReference>
<dbReference type="PROSITE" id="PS50109">
    <property type="entry name" value="HIS_KIN"/>
    <property type="match status" value="1"/>
</dbReference>
<dbReference type="Gene3D" id="3.30.565.10">
    <property type="entry name" value="Histidine kinase-like ATPase, C-terminal domain"/>
    <property type="match status" value="1"/>
</dbReference>
<sequence>MTAFDPAGTFLLEARELLRELEAGLLELEQRPDDRALVDTIFRALHTLKGSGGMFGPPALATFAHEVETRFEGIRRGSETATPALTGLLLAARDHLEQLLEAPDTADPAETERLVVALRDTGETACIPAAPAEPVATEPSARAWRIGIRLPATALEFGTNPLGMLDELRALGPCEVRARTEAVPALGELDPTKLYLHWDVRLVTTRPRAAIEDVFIFVADSGGIEIAEDTAEPAPECASVTVAAVGPPAAPANHDAPPAAAKEARRLGRREAARSMDRPEASVRVAASRLDALLDQVGELVIAQARLTALAQSRKDPVLTGVVEEIERLAAELRESTMGLRMLPIGTLFGRYRRVVRDLSQELGKAVELTTAGEATELDKTMIERLGDPLVHLIRNAVDHGIEDAATRRAAGKPAHGSLHLEARQAGAEVLISIKDDGAGLNRARIREKAVARGLIAADAVLSERAIDQLIFHPGLSTAATISNISGRGVGMDVVKQTIEDLRGSIEVASAPGAGTTITLRLPLTLAIIDGLLVRVGASMCVVPLAAIEECVELAAAEHKGSSGRSFLDVRGALVPFLRLSELFGVGAGAREHEMVVIVASEQGRVGLVVDQVVGHHQTVIKSLSPLHRGIPGLGGATILSDGQIALILDTTGLIQSAQDQATWRLSA</sequence>
<evidence type="ECO:0000256" key="12">
    <source>
        <dbReference type="PROSITE-ProRule" id="PRU00110"/>
    </source>
</evidence>
<comment type="caution">
    <text evidence="16">The sequence shown here is derived from an EMBL/GenBank/DDBJ whole genome shotgun (WGS) entry which is preliminary data.</text>
</comment>
<dbReference type="SUPFAM" id="SSF47226">
    <property type="entry name" value="Histidine-containing phosphotransfer domain, HPT domain"/>
    <property type="match status" value="1"/>
</dbReference>
<dbReference type="PROSITE" id="PS50894">
    <property type="entry name" value="HPT"/>
    <property type="match status" value="1"/>
</dbReference>
<evidence type="ECO:0000256" key="11">
    <source>
        <dbReference type="ARBA" id="ARBA00035100"/>
    </source>
</evidence>
<accession>A0ABU8XWV0</accession>
<dbReference type="PROSITE" id="PS50851">
    <property type="entry name" value="CHEW"/>
    <property type="match status" value="1"/>
</dbReference>
<evidence type="ECO:0000256" key="3">
    <source>
        <dbReference type="ARBA" id="ARBA00021495"/>
    </source>
</evidence>
<dbReference type="InterPro" id="IPR036641">
    <property type="entry name" value="HPT_dom_sf"/>
</dbReference>
<reference evidence="16 17" key="1">
    <citation type="submission" date="2024-01" db="EMBL/GenBank/DDBJ databases">
        <title>Multi-omics insights into the function and evolution of sodium benzoate biodegradation pathways in Benzoatithermus flavus gen. nov., sp. nov. from hot spring.</title>
        <authorList>
            <person name="Hu C.-J."/>
            <person name="Li W.-J."/>
        </authorList>
    </citation>
    <scope>NUCLEOTIDE SEQUENCE [LARGE SCALE GENOMIC DNA]</scope>
    <source>
        <strain evidence="16 17">SYSU G07066</strain>
    </source>
</reference>
<dbReference type="Pfam" id="PF01584">
    <property type="entry name" value="CheW"/>
    <property type="match status" value="1"/>
</dbReference>
<dbReference type="InterPro" id="IPR037006">
    <property type="entry name" value="CheA-like_homodim_sf"/>
</dbReference>
<evidence type="ECO:0000256" key="1">
    <source>
        <dbReference type="ARBA" id="ARBA00000085"/>
    </source>
</evidence>
<keyword evidence="8" id="KW-0418">Kinase</keyword>
<dbReference type="PANTHER" id="PTHR43395">
    <property type="entry name" value="SENSOR HISTIDINE KINASE CHEA"/>
    <property type="match status" value="1"/>
</dbReference>
<keyword evidence="9" id="KW-0067">ATP-binding</keyword>
<comment type="function">
    <text evidence="11">Involved in the transmission of sensory signals from the chemoreceptors to the flagellar motors. CheA is autophosphorylated; it can transfer its phosphate group to either CheB or CheY.</text>
</comment>
<dbReference type="Proteomes" id="UP001375743">
    <property type="component" value="Unassembled WGS sequence"/>
</dbReference>
<dbReference type="InterPro" id="IPR003594">
    <property type="entry name" value="HATPase_dom"/>
</dbReference>
<dbReference type="Gene3D" id="2.30.30.40">
    <property type="entry name" value="SH3 Domains"/>
    <property type="match status" value="1"/>
</dbReference>
<evidence type="ECO:0000259" key="14">
    <source>
        <dbReference type="PROSITE" id="PS50851"/>
    </source>
</evidence>
<keyword evidence="5 12" id="KW-0597">Phosphoprotein</keyword>
<dbReference type="Gene3D" id="1.10.287.560">
    <property type="entry name" value="Histidine kinase CheA-like, homodimeric domain"/>
    <property type="match status" value="1"/>
</dbReference>
<evidence type="ECO:0000313" key="16">
    <source>
        <dbReference type="EMBL" id="MEK0085690.1"/>
    </source>
</evidence>
<dbReference type="InterPro" id="IPR051315">
    <property type="entry name" value="Bact_Chemotaxis_CheA"/>
</dbReference>
<protein>
    <recommendedName>
        <fullName evidence="3">Chemotaxis protein CheA</fullName>
        <ecNumber evidence="2">2.7.13.3</ecNumber>
    </recommendedName>
</protein>
<feature type="modified residue" description="Phosphohistidine" evidence="12">
    <location>
        <position position="46"/>
    </location>
</feature>
<dbReference type="SUPFAM" id="SSF55874">
    <property type="entry name" value="ATPase domain of HSP90 chaperone/DNA topoisomerase II/histidine kinase"/>
    <property type="match status" value="1"/>
</dbReference>
<evidence type="ECO:0000259" key="15">
    <source>
        <dbReference type="PROSITE" id="PS50894"/>
    </source>
</evidence>
<evidence type="ECO:0000256" key="8">
    <source>
        <dbReference type="ARBA" id="ARBA00022777"/>
    </source>
</evidence>
<keyword evidence="4" id="KW-0145">Chemotaxis</keyword>
<dbReference type="Pfam" id="PF02895">
    <property type="entry name" value="H-kinase_dim"/>
    <property type="match status" value="1"/>
</dbReference>
<dbReference type="PANTHER" id="PTHR43395:SF10">
    <property type="entry name" value="CHEMOTAXIS PROTEIN CHEA"/>
    <property type="match status" value="1"/>
</dbReference>
<evidence type="ECO:0000259" key="13">
    <source>
        <dbReference type="PROSITE" id="PS50109"/>
    </source>
</evidence>
<dbReference type="Pfam" id="PF02518">
    <property type="entry name" value="HATPase_c"/>
    <property type="match status" value="1"/>
</dbReference>
<dbReference type="SUPFAM" id="SSF50341">
    <property type="entry name" value="CheW-like"/>
    <property type="match status" value="1"/>
</dbReference>
<name>A0ABU8XWV0_9PROT</name>
<keyword evidence="6 16" id="KW-0808">Transferase</keyword>
<evidence type="ECO:0000256" key="2">
    <source>
        <dbReference type="ARBA" id="ARBA00012438"/>
    </source>
</evidence>
<dbReference type="RefSeq" id="WP_418161539.1">
    <property type="nucleotide sequence ID" value="NZ_JBBLZC010000032.1"/>
</dbReference>
<proteinExistence type="predicted"/>
<keyword evidence="7" id="KW-0547">Nucleotide-binding</keyword>
<dbReference type="CDD" id="cd16916">
    <property type="entry name" value="HATPase_CheA-like"/>
    <property type="match status" value="1"/>
</dbReference>
<dbReference type="SMART" id="SM00387">
    <property type="entry name" value="HATPase_c"/>
    <property type="match status" value="1"/>
</dbReference>
<dbReference type="CDD" id="cd00731">
    <property type="entry name" value="CheA_reg"/>
    <property type="match status" value="1"/>
</dbReference>
<dbReference type="InterPro" id="IPR004105">
    <property type="entry name" value="CheA-like_dim"/>
</dbReference>
<dbReference type="InterPro" id="IPR002545">
    <property type="entry name" value="CheW-lke_dom"/>
</dbReference>
<evidence type="ECO:0000256" key="10">
    <source>
        <dbReference type="ARBA" id="ARBA00023012"/>
    </source>
</evidence>
<feature type="domain" description="HPt" evidence="15">
    <location>
        <begin position="1"/>
        <end position="103"/>
    </location>
</feature>
<dbReference type="InterPro" id="IPR036061">
    <property type="entry name" value="CheW-like_dom_sf"/>
</dbReference>
<feature type="domain" description="Histidine kinase" evidence="13">
    <location>
        <begin position="271"/>
        <end position="526"/>
    </location>
</feature>
<evidence type="ECO:0000256" key="5">
    <source>
        <dbReference type="ARBA" id="ARBA00022553"/>
    </source>
</evidence>
<dbReference type="Pfam" id="PF01627">
    <property type="entry name" value="Hpt"/>
    <property type="match status" value="1"/>
</dbReference>
<dbReference type="InterPro" id="IPR005467">
    <property type="entry name" value="His_kinase_dom"/>
</dbReference>
<evidence type="ECO:0000313" key="17">
    <source>
        <dbReference type="Proteomes" id="UP001375743"/>
    </source>
</evidence>
<comment type="catalytic activity">
    <reaction evidence="1">
        <text>ATP + protein L-histidine = ADP + protein N-phospho-L-histidine.</text>
        <dbReference type="EC" id="2.7.13.3"/>
    </reaction>
</comment>
<dbReference type="SUPFAM" id="SSF47384">
    <property type="entry name" value="Homodimeric domain of signal transducing histidine kinase"/>
    <property type="match status" value="1"/>
</dbReference>
<dbReference type="InterPro" id="IPR036890">
    <property type="entry name" value="HATPase_C_sf"/>
</dbReference>
<dbReference type="EMBL" id="JBBLZC010000032">
    <property type="protein sequence ID" value="MEK0085690.1"/>
    <property type="molecule type" value="Genomic_DNA"/>
</dbReference>
<dbReference type="PRINTS" id="PR00344">
    <property type="entry name" value="BCTRLSENSOR"/>
</dbReference>
<dbReference type="EC" id="2.7.13.3" evidence="2"/>
<dbReference type="InterPro" id="IPR008207">
    <property type="entry name" value="Sig_transdc_His_kin_Hpt_dom"/>
</dbReference>
<dbReference type="CDD" id="cd00088">
    <property type="entry name" value="HPT"/>
    <property type="match status" value="1"/>
</dbReference>
<evidence type="ECO:0000256" key="7">
    <source>
        <dbReference type="ARBA" id="ARBA00022741"/>
    </source>
</evidence>
<keyword evidence="17" id="KW-1185">Reference proteome</keyword>
<gene>
    <name evidence="16" type="ORF">U1T56_21265</name>
</gene>
<keyword evidence="10" id="KW-0902">Two-component regulatory system</keyword>